<dbReference type="AlphaFoldDB" id="T1AMB3"/>
<evidence type="ECO:0000313" key="10">
    <source>
        <dbReference type="EMBL" id="EQD57583.1"/>
    </source>
</evidence>
<comment type="subcellular location">
    <subcellularLocation>
        <location evidence="1">Endomembrane system</location>
        <topology evidence="1">Multi-pass membrane protein</topology>
    </subcellularLocation>
</comment>
<accession>T1AMB3</accession>
<dbReference type="InterPro" id="IPR004131">
    <property type="entry name" value="PPase-energised_H-pump"/>
</dbReference>
<evidence type="ECO:0000256" key="8">
    <source>
        <dbReference type="ARBA" id="ARBA00023136"/>
    </source>
</evidence>
<dbReference type="EMBL" id="AUZY01005720">
    <property type="protein sequence ID" value="EQD57583.1"/>
    <property type="molecule type" value="Genomic_DNA"/>
</dbReference>
<keyword evidence="5" id="KW-1278">Translocase</keyword>
<dbReference type="GO" id="GO:0004427">
    <property type="term" value="F:inorganic diphosphate phosphatase activity"/>
    <property type="evidence" value="ECO:0007669"/>
    <property type="project" value="InterPro"/>
</dbReference>
<evidence type="ECO:0000256" key="7">
    <source>
        <dbReference type="ARBA" id="ARBA00023065"/>
    </source>
</evidence>
<keyword evidence="2" id="KW-0813">Transport</keyword>
<gene>
    <name evidence="10" type="ORF">B1B_08720</name>
</gene>
<comment type="caution">
    <text evidence="10">The sequence shown here is derived from an EMBL/GenBank/DDBJ whole genome shotgun (WGS) entry which is preliminary data.</text>
</comment>
<evidence type="ECO:0000256" key="4">
    <source>
        <dbReference type="ARBA" id="ARBA00022842"/>
    </source>
</evidence>
<dbReference type="GO" id="GO:0016020">
    <property type="term" value="C:membrane"/>
    <property type="evidence" value="ECO:0007669"/>
    <property type="project" value="InterPro"/>
</dbReference>
<keyword evidence="6 9" id="KW-1133">Transmembrane helix</keyword>
<evidence type="ECO:0000256" key="5">
    <source>
        <dbReference type="ARBA" id="ARBA00022967"/>
    </source>
</evidence>
<reference evidence="10" key="1">
    <citation type="submission" date="2013-08" db="EMBL/GenBank/DDBJ databases">
        <authorList>
            <person name="Mendez C."/>
            <person name="Richter M."/>
            <person name="Ferrer M."/>
            <person name="Sanchez J."/>
        </authorList>
    </citation>
    <scope>NUCLEOTIDE SEQUENCE</scope>
</reference>
<evidence type="ECO:0000256" key="2">
    <source>
        <dbReference type="ARBA" id="ARBA00022448"/>
    </source>
</evidence>
<keyword evidence="8 9" id="KW-0472">Membrane</keyword>
<dbReference type="GO" id="GO:0009678">
    <property type="term" value="F:diphosphate hydrolysis-driven proton transmembrane transporter activity"/>
    <property type="evidence" value="ECO:0007669"/>
    <property type="project" value="InterPro"/>
</dbReference>
<keyword evidence="7" id="KW-0406">Ion transport</keyword>
<dbReference type="GO" id="GO:0012505">
    <property type="term" value="C:endomembrane system"/>
    <property type="evidence" value="ECO:0007669"/>
    <property type="project" value="UniProtKB-SubCell"/>
</dbReference>
<keyword evidence="3 9" id="KW-0812">Transmembrane</keyword>
<evidence type="ECO:0000256" key="6">
    <source>
        <dbReference type="ARBA" id="ARBA00022989"/>
    </source>
</evidence>
<feature type="transmembrane region" description="Helical" evidence="9">
    <location>
        <begin position="58"/>
        <end position="75"/>
    </location>
</feature>
<name>T1AMB3_9ZZZZ</name>
<feature type="transmembrane region" description="Helical" evidence="9">
    <location>
        <begin position="32"/>
        <end position="52"/>
    </location>
</feature>
<organism evidence="10">
    <name type="scientific">mine drainage metagenome</name>
    <dbReference type="NCBI Taxonomy" id="410659"/>
    <lineage>
        <taxon>unclassified sequences</taxon>
        <taxon>metagenomes</taxon>
        <taxon>ecological metagenomes</taxon>
    </lineage>
</organism>
<protein>
    <submittedName>
        <fullName evidence="10">H+ translocating pyrophosphate synthase</fullName>
    </submittedName>
</protein>
<dbReference type="Pfam" id="PF03030">
    <property type="entry name" value="H_PPase"/>
    <property type="match status" value="1"/>
</dbReference>
<sequence length="76" mass="7728">LVSVRANVRTAAKARGGNLGATMSFAFRGGSVTGLSVAGLALLELIGFYWAFGGDVTSMIGLLFGASLMSLFARVG</sequence>
<feature type="non-terminal residue" evidence="10">
    <location>
        <position position="76"/>
    </location>
</feature>
<evidence type="ECO:0000256" key="9">
    <source>
        <dbReference type="SAM" id="Phobius"/>
    </source>
</evidence>
<feature type="non-terminal residue" evidence="10">
    <location>
        <position position="1"/>
    </location>
</feature>
<keyword evidence="4" id="KW-0460">Magnesium</keyword>
<reference evidence="10" key="2">
    <citation type="journal article" date="2014" name="ISME J.">
        <title>Microbial stratification in low pH oxic and suboxic macroscopic growths along an acid mine drainage.</title>
        <authorList>
            <person name="Mendez-Garcia C."/>
            <person name="Mesa V."/>
            <person name="Sprenger R.R."/>
            <person name="Richter M."/>
            <person name="Diez M.S."/>
            <person name="Solano J."/>
            <person name="Bargiela R."/>
            <person name="Golyshina O.V."/>
            <person name="Manteca A."/>
            <person name="Ramos J.L."/>
            <person name="Gallego J.R."/>
            <person name="Llorente I."/>
            <person name="Martins Dos Santos V.A."/>
            <person name="Jensen O.N."/>
            <person name="Pelaez A.I."/>
            <person name="Sanchez J."/>
            <person name="Ferrer M."/>
        </authorList>
    </citation>
    <scope>NUCLEOTIDE SEQUENCE</scope>
</reference>
<proteinExistence type="predicted"/>
<evidence type="ECO:0000256" key="1">
    <source>
        <dbReference type="ARBA" id="ARBA00004127"/>
    </source>
</evidence>
<evidence type="ECO:0000256" key="3">
    <source>
        <dbReference type="ARBA" id="ARBA00022692"/>
    </source>
</evidence>